<dbReference type="EnsemblPlants" id="Solyc02g082763.1.1">
    <property type="protein sequence ID" value="Solyc02g082763.1.1"/>
    <property type="gene ID" value="Solyc02g082763.1"/>
</dbReference>
<evidence type="ECO:0000256" key="1">
    <source>
        <dbReference type="SAM" id="SignalP"/>
    </source>
</evidence>
<dbReference type="Proteomes" id="UP000004994">
    <property type="component" value="Chromosome 2"/>
</dbReference>
<reference evidence="3" key="1">
    <citation type="journal article" date="2012" name="Nature">
        <title>The tomato genome sequence provides insights into fleshy fruit evolution.</title>
        <authorList>
            <consortium name="Tomato Genome Consortium"/>
        </authorList>
    </citation>
    <scope>NUCLEOTIDE SEQUENCE [LARGE SCALE GENOMIC DNA]</scope>
    <source>
        <strain evidence="3">cv. Heinz 1706</strain>
    </source>
</reference>
<protein>
    <recommendedName>
        <fullName evidence="2">SAC domain-containing protein</fullName>
    </recommendedName>
</protein>
<dbReference type="InParanoid" id="A0A3Q7F742"/>
<dbReference type="AlphaFoldDB" id="A0A3Q7F742"/>
<organism evidence="3">
    <name type="scientific">Solanum lycopersicum</name>
    <name type="common">Tomato</name>
    <name type="synonym">Lycopersicon esculentum</name>
    <dbReference type="NCBI Taxonomy" id="4081"/>
    <lineage>
        <taxon>Eukaryota</taxon>
        <taxon>Viridiplantae</taxon>
        <taxon>Streptophyta</taxon>
        <taxon>Embryophyta</taxon>
        <taxon>Tracheophyta</taxon>
        <taxon>Spermatophyta</taxon>
        <taxon>Magnoliopsida</taxon>
        <taxon>eudicotyledons</taxon>
        <taxon>Gunneridae</taxon>
        <taxon>Pentapetalae</taxon>
        <taxon>asterids</taxon>
        <taxon>lamiids</taxon>
        <taxon>Solanales</taxon>
        <taxon>Solanaceae</taxon>
        <taxon>Solanoideae</taxon>
        <taxon>Solaneae</taxon>
        <taxon>Solanum</taxon>
        <taxon>Solanum subgen. Lycopersicon</taxon>
    </lineage>
</organism>
<dbReference type="InterPro" id="IPR002013">
    <property type="entry name" value="SAC_dom"/>
</dbReference>
<dbReference type="Gramene" id="Solyc02g082763.1.1">
    <property type="protein sequence ID" value="Solyc02g082763.1.1"/>
    <property type="gene ID" value="Solyc02g082763.1"/>
</dbReference>
<dbReference type="PANTHER" id="PTHR45662">
    <property type="entry name" value="PHOSPHATIDYLINOSITIDE PHOSPHATASE SAC1"/>
    <property type="match status" value="1"/>
</dbReference>
<evidence type="ECO:0000313" key="3">
    <source>
        <dbReference type="EnsemblPlants" id="Solyc02g082763.1.1"/>
    </source>
</evidence>
<name>A0A3Q7F742_SOLLC</name>
<dbReference type="PROSITE" id="PS50275">
    <property type="entry name" value="SAC"/>
    <property type="match status" value="1"/>
</dbReference>
<sequence>MKFNKSFVFLLVRGSIPLLWNQIVDLTYKYKFEMVRIVEYWNLRKKYGNILSIDLVNKHGGGGRGGGRLSEKFANAMQHVIAFCRYLHFNINLGDDIRIPYSGTPALKGDFVRQQLSCS</sequence>
<dbReference type="STRING" id="4081.A0A3Q7F742"/>
<dbReference type="PANTHER" id="PTHR45662:SF13">
    <property type="entry name" value="PHOSPHOINOSITIDE PHOSPHATASE SAC6-LIKE"/>
    <property type="match status" value="1"/>
</dbReference>
<reference evidence="3" key="2">
    <citation type="submission" date="2019-01" db="UniProtKB">
        <authorList>
            <consortium name="EnsemblPlants"/>
        </authorList>
    </citation>
    <scope>IDENTIFICATION</scope>
    <source>
        <strain evidence="3">cv. Heinz 1706</strain>
    </source>
</reference>
<evidence type="ECO:0000259" key="2">
    <source>
        <dbReference type="PROSITE" id="PS50275"/>
    </source>
</evidence>
<keyword evidence="1" id="KW-0732">Signal</keyword>
<feature type="domain" description="SAC" evidence="2">
    <location>
        <begin position="1"/>
        <end position="61"/>
    </location>
</feature>
<feature type="chain" id="PRO_5018740102" description="SAC domain-containing protein" evidence="1">
    <location>
        <begin position="22"/>
        <end position="119"/>
    </location>
</feature>
<feature type="signal peptide" evidence="1">
    <location>
        <begin position="1"/>
        <end position="21"/>
    </location>
</feature>
<proteinExistence type="predicted"/>
<dbReference type="GO" id="GO:0016791">
    <property type="term" value="F:phosphatase activity"/>
    <property type="evidence" value="ECO:0007669"/>
    <property type="project" value="InterPro"/>
</dbReference>
<keyword evidence="4" id="KW-1185">Reference proteome</keyword>
<accession>A0A3Q7F742</accession>
<evidence type="ECO:0000313" key="4">
    <source>
        <dbReference type="Proteomes" id="UP000004994"/>
    </source>
</evidence>
<dbReference type="Pfam" id="PF02383">
    <property type="entry name" value="Syja_N"/>
    <property type="match status" value="1"/>
</dbReference>